<dbReference type="KEGG" id="adl:AURDEDRAFT_177927"/>
<keyword evidence="3" id="KW-1185">Reference proteome</keyword>
<dbReference type="Proteomes" id="UP000006514">
    <property type="component" value="Unassembled WGS sequence"/>
</dbReference>
<feature type="compositionally biased region" description="Polar residues" evidence="1">
    <location>
        <begin position="313"/>
        <end position="327"/>
    </location>
</feature>
<feature type="region of interest" description="Disordered" evidence="1">
    <location>
        <begin position="343"/>
        <end position="378"/>
    </location>
</feature>
<proteinExistence type="predicted"/>
<dbReference type="InParanoid" id="J0L9F3"/>
<reference evidence="3" key="1">
    <citation type="journal article" date="2012" name="Science">
        <title>The Paleozoic origin of enzymatic lignin decomposition reconstructed from 31 fungal genomes.</title>
        <authorList>
            <person name="Floudas D."/>
            <person name="Binder M."/>
            <person name="Riley R."/>
            <person name="Barry K."/>
            <person name="Blanchette R.A."/>
            <person name="Henrissat B."/>
            <person name="Martinez A.T."/>
            <person name="Otillar R."/>
            <person name="Spatafora J.W."/>
            <person name="Yadav J.S."/>
            <person name="Aerts A."/>
            <person name="Benoit I."/>
            <person name="Boyd A."/>
            <person name="Carlson A."/>
            <person name="Copeland A."/>
            <person name="Coutinho P.M."/>
            <person name="de Vries R.P."/>
            <person name="Ferreira P."/>
            <person name="Findley K."/>
            <person name="Foster B."/>
            <person name="Gaskell J."/>
            <person name="Glotzer D."/>
            <person name="Gorecki P."/>
            <person name="Heitman J."/>
            <person name="Hesse C."/>
            <person name="Hori C."/>
            <person name="Igarashi K."/>
            <person name="Jurgens J.A."/>
            <person name="Kallen N."/>
            <person name="Kersten P."/>
            <person name="Kohler A."/>
            <person name="Kuees U."/>
            <person name="Kumar T.K.A."/>
            <person name="Kuo A."/>
            <person name="LaButti K."/>
            <person name="Larrondo L.F."/>
            <person name="Lindquist E."/>
            <person name="Ling A."/>
            <person name="Lombard V."/>
            <person name="Lucas S."/>
            <person name="Lundell T."/>
            <person name="Martin R."/>
            <person name="McLaughlin D.J."/>
            <person name="Morgenstern I."/>
            <person name="Morin E."/>
            <person name="Murat C."/>
            <person name="Nagy L.G."/>
            <person name="Nolan M."/>
            <person name="Ohm R.A."/>
            <person name="Patyshakuliyeva A."/>
            <person name="Rokas A."/>
            <person name="Ruiz-Duenas F.J."/>
            <person name="Sabat G."/>
            <person name="Salamov A."/>
            <person name="Samejima M."/>
            <person name="Schmutz J."/>
            <person name="Slot J.C."/>
            <person name="St John F."/>
            <person name="Stenlid J."/>
            <person name="Sun H."/>
            <person name="Sun S."/>
            <person name="Syed K."/>
            <person name="Tsang A."/>
            <person name="Wiebenga A."/>
            <person name="Young D."/>
            <person name="Pisabarro A."/>
            <person name="Eastwood D.C."/>
            <person name="Martin F."/>
            <person name="Cullen D."/>
            <person name="Grigoriev I.V."/>
            <person name="Hibbett D.S."/>
        </authorList>
    </citation>
    <scope>NUCLEOTIDE SEQUENCE [LARGE SCALE GENOMIC DNA]</scope>
    <source>
        <strain evidence="3">TFB10046</strain>
    </source>
</reference>
<sequence>MPENSQVVLSPCNSPKASSPAPLIPFWQRKAVFSAQYLVADVPYHSSYLNEVAEAAEKVSEVDLVAGWYPLRPVYVADPHALEAVVLLDNATCAIHYPDSAIAASLGRTGIRVTRRVYRPRERVAEIQANVLAVVQRISWPAGDCRSTLTDASLLARNPSWRISLRLLSRAATTRPGLVRGDARNYSDSSIEPGHAGARRQRRFVSPPSASMSIGMRPQLHATRDQSTPYSQHTTPPNTMQPGPLNTATAPQTVRRTFPQVPPAALKSGADETKNTKVIQYLADDFCASRIPFLRRLDDGSRSPASKRGSVERQLSQTTSSLEAFRNDSSQFGKSVRNTFTSNTFTSNGFTSNGTQEEPCRRTHPGRIGNIEIMSDRSDETSPAERACYLRRVDCALCKTQYERTFGSLVNRINRALDRPSSRASTTRTSGCAAPTLQRASTAITRAYVDVFDFRPARARLSIFQTLAQRDNGVQCLHPDRAKWESLREPAAPRACSARRADTAARVDGRARSMQRIVLPWNVRSTSTCFESANSTFIVSSRVRPTDAVTLDGKREDVLRPAGQPPASSSWKMFSLFPPVPLTAAAAAASMRGGHEMPSGSAAPAIKQRNDA</sequence>
<accession>J0L9F3</accession>
<name>J0L9F3_AURST</name>
<gene>
    <name evidence="2" type="ORF">AURDEDRAFT_177927</name>
</gene>
<feature type="compositionally biased region" description="Low complexity" evidence="1">
    <location>
        <begin position="343"/>
        <end position="355"/>
    </location>
</feature>
<dbReference type="AlphaFoldDB" id="J0L9F3"/>
<evidence type="ECO:0000256" key="1">
    <source>
        <dbReference type="SAM" id="MobiDB-lite"/>
    </source>
</evidence>
<evidence type="ECO:0000313" key="3">
    <source>
        <dbReference type="Proteomes" id="UP000006514"/>
    </source>
</evidence>
<feature type="compositionally biased region" description="Polar residues" evidence="1">
    <location>
        <begin position="225"/>
        <end position="247"/>
    </location>
</feature>
<feature type="region of interest" description="Disordered" evidence="1">
    <location>
        <begin position="297"/>
        <end position="327"/>
    </location>
</feature>
<protein>
    <submittedName>
        <fullName evidence="2">Uncharacterized protein</fullName>
    </submittedName>
</protein>
<feature type="region of interest" description="Disordered" evidence="1">
    <location>
        <begin position="588"/>
        <end position="612"/>
    </location>
</feature>
<dbReference type="EMBL" id="JH688512">
    <property type="protein sequence ID" value="EJD32981.1"/>
    <property type="molecule type" value="Genomic_DNA"/>
</dbReference>
<feature type="region of interest" description="Disordered" evidence="1">
    <location>
        <begin position="179"/>
        <end position="247"/>
    </location>
</feature>
<organism evidence="2 3">
    <name type="scientific">Auricularia subglabra (strain TFB-10046 / SS5)</name>
    <name type="common">White-rot fungus</name>
    <name type="synonym">Auricularia delicata (strain TFB10046)</name>
    <dbReference type="NCBI Taxonomy" id="717982"/>
    <lineage>
        <taxon>Eukaryota</taxon>
        <taxon>Fungi</taxon>
        <taxon>Dikarya</taxon>
        <taxon>Basidiomycota</taxon>
        <taxon>Agaricomycotina</taxon>
        <taxon>Agaricomycetes</taxon>
        <taxon>Auriculariales</taxon>
        <taxon>Auriculariaceae</taxon>
        <taxon>Auricularia</taxon>
    </lineage>
</organism>
<evidence type="ECO:0000313" key="2">
    <source>
        <dbReference type="EMBL" id="EJD32981.1"/>
    </source>
</evidence>